<dbReference type="PANTHER" id="PTHR30193:SF37">
    <property type="entry name" value="INNER MEMBRANE ABC TRANSPORTER PERMEASE PROTEIN YCJO"/>
    <property type="match status" value="1"/>
</dbReference>
<dbReference type="InterPro" id="IPR051393">
    <property type="entry name" value="ABC_transporter_permease"/>
</dbReference>
<sequence>MNKEKKPISKTKEKTSIAQKKEDRYGWLFISPYLIFFTVFTGIPFVIAIVMSFLNVKYITRLDNLKFVGLQNFIKIFTNKEILNSLLRTFQYSLVYVPVIMILGFVLAFMLNNGIYMKKAMRSLVFMPYVSNMVAVAVIFKVLLGNNSPMIIALRNMGFNPPLLLQSLKLALPTVAMISVWKSVGLNMVVYLGALQEVPSELLEAAQIDGATKWQRVRNIIIPMISPTTFFLLISSIIGSFQNFTCIQALTEGGPGQATTVMAVNIVRTAFTKYETSLASAMAFVMFVIVMIVTLIQWRGQKKWVNY</sequence>
<feature type="domain" description="ABC transmembrane type-1" evidence="8">
    <location>
        <begin position="86"/>
        <end position="297"/>
    </location>
</feature>
<reference evidence="9 10" key="1">
    <citation type="submission" date="2014-07" db="EMBL/GenBank/DDBJ databases">
        <title>Draft genome of Clostridium celerecrescens 152B isolated from sediments associated with methane hydrate from Krishna Godavari basin.</title>
        <authorList>
            <person name="Honkalas V.S."/>
            <person name="Dabir A.P."/>
            <person name="Arora P."/>
            <person name="Dhakephalkar P.K."/>
        </authorList>
    </citation>
    <scope>NUCLEOTIDE SEQUENCE [LARGE SCALE GENOMIC DNA]</scope>
    <source>
        <strain evidence="9 10">152B</strain>
    </source>
</reference>
<dbReference type="Gene3D" id="1.10.3720.10">
    <property type="entry name" value="MetI-like"/>
    <property type="match status" value="1"/>
</dbReference>
<keyword evidence="4 7" id="KW-0812">Transmembrane</keyword>
<evidence type="ECO:0000256" key="5">
    <source>
        <dbReference type="ARBA" id="ARBA00022989"/>
    </source>
</evidence>
<dbReference type="STRING" id="29354.IO98_10270"/>
<evidence type="ECO:0000259" key="8">
    <source>
        <dbReference type="PROSITE" id="PS50928"/>
    </source>
</evidence>
<organism evidence="9 10">
    <name type="scientific">Lacrimispora celerecrescens</name>
    <dbReference type="NCBI Taxonomy" id="29354"/>
    <lineage>
        <taxon>Bacteria</taxon>
        <taxon>Bacillati</taxon>
        <taxon>Bacillota</taxon>
        <taxon>Clostridia</taxon>
        <taxon>Lachnospirales</taxon>
        <taxon>Lachnospiraceae</taxon>
        <taxon>Lacrimispora</taxon>
    </lineage>
</organism>
<evidence type="ECO:0000256" key="3">
    <source>
        <dbReference type="ARBA" id="ARBA00022475"/>
    </source>
</evidence>
<evidence type="ECO:0000256" key="6">
    <source>
        <dbReference type="ARBA" id="ARBA00023136"/>
    </source>
</evidence>
<feature type="transmembrane region" description="Helical" evidence="7">
    <location>
        <begin position="278"/>
        <end position="298"/>
    </location>
</feature>
<dbReference type="OrthoDB" id="367897at2"/>
<accession>A0A084JMY7</accession>
<dbReference type="GO" id="GO:0005886">
    <property type="term" value="C:plasma membrane"/>
    <property type="evidence" value="ECO:0007669"/>
    <property type="project" value="UniProtKB-SubCell"/>
</dbReference>
<feature type="transmembrane region" description="Helical" evidence="7">
    <location>
        <begin position="90"/>
        <end position="111"/>
    </location>
</feature>
<keyword evidence="6 7" id="KW-0472">Membrane</keyword>
<keyword evidence="2 7" id="KW-0813">Transport</keyword>
<protein>
    <submittedName>
        <fullName evidence="9">Sugar ABC transporter permease</fullName>
    </submittedName>
</protein>
<name>A0A084JMY7_9FIRM</name>
<dbReference type="RefSeq" id="WP_038280686.1">
    <property type="nucleotide sequence ID" value="NZ_JPME01000012.1"/>
</dbReference>
<evidence type="ECO:0000256" key="2">
    <source>
        <dbReference type="ARBA" id="ARBA00022448"/>
    </source>
</evidence>
<evidence type="ECO:0000313" key="10">
    <source>
        <dbReference type="Proteomes" id="UP000028525"/>
    </source>
</evidence>
<comment type="caution">
    <text evidence="9">The sequence shown here is derived from an EMBL/GenBank/DDBJ whole genome shotgun (WGS) entry which is preliminary data.</text>
</comment>
<dbReference type="GO" id="GO:0055085">
    <property type="term" value="P:transmembrane transport"/>
    <property type="evidence" value="ECO:0007669"/>
    <property type="project" value="InterPro"/>
</dbReference>
<feature type="transmembrane region" description="Helical" evidence="7">
    <location>
        <begin position="220"/>
        <end position="241"/>
    </location>
</feature>
<evidence type="ECO:0000256" key="7">
    <source>
        <dbReference type="RuleBase" id="RU363032"/>
    </source>
</evidence>
<evidence type="ECO:0000256" key="4">
    <source>
        <dbReference type="ARBA" id="ARBA00022692"/>
    </source>
</evidence>
<keyword evidence="3" id="KW-1003">Cell membrane</keyword>
<dbReference type="CDD" id="cd06261">
    <property type="entry name" value="TM_PBP2"/>
    <property type="match status" value="1"/>
</dbReference>
<evidence type="ECO:0000313" key="9">
    <source>
        <dbReference type="EMBL" id="KEZ90321.1"/>
    </source>
</evidence>
<dbReference type="InterPro" id="IPR000515">
    <property type="entry name" value="MetI-like"/>
</dbReference>
<comment type="similarity">
    <text evidence="7">Belongs to the binding-protein-dependent transport system permease family.</text>
</comment>
<evidence type="ECO:0000256" key="1">
    <source>
        <dbReference type="ARBA" id="ARBA00004651"/>
    </source>
</evidence>
<comment type="subcellular location">
    <subcellularLocation>
        <location evidence="1 7">Cell membrane</location>
        <topology evidence="1 7">Multi-pass membrane protein</topology>
    </subcellularLocation>
</comment>
<feature type="transmembrane region" description="Helical" evidence="7">
    <location>
        <begin position="27"/>
        <end position="54"/>
    </location>
</feature>
<proteinExistence type="inferred from homology"/>
<gene>
    <name evidence="9" type="ORF">IO98_10270</name>
</gene>
<dbReference type="SUPFAM" id="SSF161098">
    <property type="entry name" value="MetI-like"/>
    <property type="match status" value="1"/>
</dbReference>
<dbReference type="Proteomes" id="UP000028525">
    <property type="component" value="Unassembled WGS sequence"/>
</dbReference>
<feature type="transmembrane region" description="Helical" evidence="7">
    <location>
        <begin position="123"/>
        <end position="143"/>
    </location>
</feature>
<dbReference type="EMBL" id="JPME01000012">
    <property type="protein sequence ID" value="KEZ90321.1"/>
    <property type="molecule type" value="Genomic_DNA"/>
</dbReference>
<dbReference type="InterPro" id="IPR035906">
    <property type="entry name" value="MetI-like_sf"/>
</dbReference>
<dbReference type="PROSITE" id="PS50928">
    <property type="entry name" value="ABC_TM1"/>
    <property type="match status" value="1"/>
</dbReference>
<keyword evidence="10" id="KW-1185">Reference proteome</keyword>
<dbReference type="PANTHER" id="PTHR30193">
    <property type="entry name" value="ABC TRANSPORTER PERMEASE PROTEIN"/>
    <property type="match status" value="1"/>
</dbReference>
<dbReference type="AlphaFoldDB" id="A0A084JMY7"/>
<dbReference type="Pfam" id="PF00528">
    <property type="entry name" value="BPD_transp_1"/>
    <property type="match status" value="1"/>
</dbReference>
<keyword evidence="5 7" id="KW-1133">Transmembrane helix</keyword>